<dbReference type="Proteomes" id="UP001157418">
    <property type="component" value="Unassembled WGS sequence"/>
</dbReference>
<proteinExistence type="predicted"/>
<reference evidence="2 3" key="1">
    <citation type="submission" date="2022-01" db="EMBL/GenBank/DDBJ databases">
        <authorList>
            <person name="Xiong W."/>
            <person name="Schranz E."/>
        </authorList>
    </citation>
    <scope>NUCLEOTIDE SEQUENCE [LARGE SCALE GENOMIC DNA]</scope>
</reference>
<accession>A0AAU9NZ71</accession>
<feature type="compositionally biased region" description="Basic residues" evidence="1">
    <location>
        <begin position="62"/>
        <end position="76"/>
    </location>
</feature>
<organism evidence="2 3">
    <name type="scientific">Lactuca virosa</name>
    <dbReference type="NCBI Taxonomy" id="75947"/>
    <lineage>
        <taxon>Eukaryota</taxon>
        <taxon>Viridiplantae</taxon>
        <taxon>Streptophyta</taxon>
        <taxon>Embryophyta</taxon>
        <taxon>Tracheophyta</taxon>
        <taxon>Spermatophyta</taxon>
        <taxon>Magnoliopsida</taxon>
        <taxon>eudicotyledons</taxon>
        <taxon>Gunneridae</taxon>
        <taxon>Pentapetalae</taxon>
        <taxon>asterids</taxon>
        <taxon>campanulids</taxon>
        <taxon>Asterales</taxon>
        <taxon>Asteraceae</taxon>
        <taxon>Cichorioideae</taxon>
        <taxon>Cichorieae</taxon>
        <taxon>Lactucinae</taxon>
        <taxon>Lactuca</taxon>
    </lineage>
</organism>
<feature type="region of interest" description="Disordered" evidence="1">
    <location>
        <begin position="45"/>
        <end position="100"/>
    </location>
</feature>
<dbReference type="AlphaFoldDB" id="A0AAU9NZ71"/>
<feature type="compositionally biased region" description="Basic and acidic residues" evidence="1">
    <location>
        <begin position="90"/>
        <end position="100"/>
    </location>
</feature>
<evidence type="ECO:0000256" key="1">
    <source>
        <dbReference type="SAM" id="MobiDB-lite"/>
    </source>
</evidence>
<feature type="compositionally biased region" description="Basic and acidic residues" evidence="1">
    <location>
        <begin position="45"/>
        <end position="61"/>
    </location>
</feature>
<sequence length="100" mass="11602">MCISIQKCNHKYHERHKKSYHQLTSEKKTKKPNAYLLLWRSTLPEAEKASKSPEEAADFRKPSSRLRLKGKAHHPIHPLSSGDFFPDFESDPRVGGEKFE</sequence>
<name>A0AAU9NZ71_9ASTR</name>
<dbReference type="EMBL" id="CAKMRJ010005412">
    <property type="protein sequence ID" value="CAH1443150.1"/>
    <property type="molecule type" value="Genomic_DNA"/>
</dbReference>
<evidence type="ECO:0000313" key="2">
    <source>
        <dbReference type="EMBL" id="CAH1443150.1"/>
    </source>
</evidence>
<comment type="caution">
    <text evidence="2">The sequence shown here is derived from an EMBL/GenBank/DDBJ whole genome shotgun (WGS) entry which is preliminary data.</text>
</comment>
<keyword evidence="3" id="KW-1185">Reference proteome</keyword>
<protein>
    <submittedName>
        <fullName evidence="2">Uncharacterized protein</fullName>
    </submittedName>
</protein>
<evidence type="ECO:0000313" key="3">
    <source>
        <dbReference type="Proteomes" id="UP001157418"/>
    </source>
</evidence>
<gene>
    <name evidence="2" type="ORF">LVIROSA_LOCUS29089</name>
</gene>